<feature type="domain" description="RRM" evidence="2">
    <location>
        <begin position="60"/>
        <end position="105"/>
    </location>
</feature>
<sequence>MVRAGGVISERGKHGEVSGYAGRRHKGESVGKGTAGVWEVNTRGVSREKVREFENGVYTIFVDNLSKTVMKGELFKDFFGYGIIKDVFVSRKWRRNSSSPFAFIRRDQGMWFRGTGQNFKGREERKTSNKHPQSQLGGGMIRKRWIPTGRKFHDQNTERIKKMENVGRCCKGGCCRTQRKEVNLSRSQTQSDILSRSLLGFNTKPIEFAHVESTLLREWDGEGVIECRDVGPFRCLITFESEKIRDEAMENQVLLSLFDEVRHHWGAVWSLSRRVLVEVMGLPTFLWSEGNLEIIAKIWGRYVYVDDRTENSWSFSVARFLIDSYEWEAIHEWITVKVDDKEYEVFVKEFGSEVYSRETHPNETEMAYMGLDAGKAETESMVEETPFQSEKMISATAGDRDTNLNFHIVASVPVIEVRVGELNEGVDEGGGGVMETMHASDGGRGRLNVDDDYGCDSKGAENQNGCLGCEASEAHELDEVAANKSPCTMSGPTQTQALSLQGLAHVPTKTMSMAIIPGLRIWSVR</sequence>
<feature type="region of interest" description="Disordered" evidence="1">
    <location>
        <begin position="1"/>
        <end position="28"/>
    </location>
</feature>
<keyword evidence="4" id="KW-1185">Reference proteome</keyword>
<dbReference type="Gene3D" id="3.30.70.330">
    <property type="match status" value="1"/>
</dbReference>
<evidence type="ECO:0000259" key="2">
    <source>
        <dbReference type="Pfam" id="PF00076"/>
    </source>
</evidence>
<organism evidence="3 4">
    <name type="scientific">Stylosanthes scabra</name>
    <dbReference type="NCBI Taxonomy" id="79078"/>
    <lineage>
        <taxon>Eukaryota</taxon>
        <taxon>Viridiplantae</taxon>
        <taxon>Streptophyta</taxon>
        <taxon>Embryophyta</taxon>
        <taxon>Tracheophyta</taxon>
        <taxon>Spermatophyta</taxon>
        <taxon>Magnoliopsida</taxon>
        <taxon>eudicotyledons</taxon>
        <taxon>Gunneridae</taxon>
        <taxon>Pentapetalae</taxon>
        <taxon>rosids</taxon>
        <taxon>fabids</taxon>
        <taxon>Fabales</taxon>
        <taxon>Fabaceae</taxon>
        <taxon>Papilionoideae</taxon>
        <taxon>50 kb inversion clade</taxon>
        <taxon>dalbergioids sensu lato</taxon>
        <taxon>Dalbergieae</taxon>
        <taxon>Pterocarpus clade</taxon>
        <taxon>Stylosanthes</taxon>
    </lineage>
</organism>
<dbReference type="InterPro" id="IPR012677">
    <property type="entry name" value="Nucleotide-bd_a/b_plait_sf"/>
</dbReference>
<evidence type="ECO:0000313" key="3">
    <source>
        <dbReference type="EMBL" id="MED6132891.1"/>
    </source>
</evidence>
<dbReference type="Proteomes" id="UP001341840">
    <property type="component" value="Unassembled WGS sequence"/>
</dbReference>
<accession>A0ABU6S8V2</accession>
<dbReference type="InterPro" id="IPR035979">
    <property type="entry name" value="RBD_domain_sf"/>
</dbReference>
<dbReference type="EMBL" id="JASCZI010060494">
    <property type="protein sequence ID" value="MED6132891.1"/>
    <property type="molecule type" value="Genomic_DNA"/>
</dbReference>
<proteinExistence type="predicted"/>
<dbReference type="InterPro" id="IPR000504">
    <property type="entry name" value="RRM_dom"/>
</dbReference>
<evidence type="ECO:0000256" key="1">
    <source>
        <dbReference type="SAM" id="MobiDB-lite"/>
    </source>
</evidence>
<name>A0ABU6S8V2_9FABA</name>
<dbReference type="Pfam" id="PF00076">
    <property type="entry name" value="RRM_1"/>
    <property type="match status" value="1"/>
</dbReference>
<evidence type="ECO:0000313" key="4">
    <source>
        <dbReference type="Proteomes" id="UP001341840"/>
    </source>
</evidence>
<dbReference type="SUPFAM" id="SSF54928">
    <property type="entry name" value="RNA-binding domain, RBD"/>
    <property type="match status" value="1"/>
</dbReference>
<gene>
    <name evidence="3" type="ORF">PIB30_022970</name>
</gene>
<protein>
    <recommendedName>
        <fullName evidence="2">RRM domain-containing protein</fullName>
    </recommendedName>
</protein>
<reference evidence="3 4" key="1">
    <citation type="journal article" date="2023" name="Plants (Basel)">
        <title>Bridging the Gap: Combining Genomics and Transcriptomics Approaches to Understand Stylosanthes scabra, an Orphan Legume from the Brazilian Caatinga.</title>
        <authorList>
            <person name="Ferreira-Neto J.R.C."/>
            <person name="da Silva M.D."/>
            <person name="Binneck E."/>
            <person name="de Melo N.F."/>
            <person name="da Silva R.H."/>
            <person name="de Melo A.L.T.M."/>
            <person name="Pandolfi V."/>
            <person name="Bustamante F.O."/>
            <person name="Brasileiro-Vidal A.C."/>
            <person name="Benko-Iseppon A.M."/>
        </authorList>
    </citation>
    <scope>NUCLEOTIDE SEQUENCE [LARGE SCALE GENOMIC DNA]</scope>
    <source>
        <tissue evidence="3">Leaves</tissue>
    </source>
</reference>
<comment type="caution">
    <text evidence="3">The sequence shown here is derived from an EMBL/GenBank/DDBJ whole genome shotgun (WGS) entry which is preliminary data.</text>
</comment>